<dbReference type="Gene3D" id="3.40.470.10">
    <property type="entry name" value="Uracil-DNA glycosylase-like domain"/>
    <property type="match status" value="1"/>
</dbReference>
<proteinExistence type="predicted"/>
<dbReference type="SMART" id="SM00986">
    <property type="entry name" value="UDG"/>
    <property type="match status" value="1"/>
</dbReference>
<protein>
    <recommendedName>
        <fullName evidence="1">Uracil-DNA glycosylase-like domain-containing protein</fullName>
    </recommendedName>
</protein>
<dbReference type="CDD" id="cd10032">
    <property type="entry name" value="UDG-F6_HDG"/>
    <property type="match status" value="1"/>
</dbReference>
<organism evidence="2 3">
    <name type="scientific">[Eubacterium] siraeum DSM 15702</name>
    <dbReference type="NCBI Taxonomy" id="428128"/>
    <lineage>
        <taxon>Bacteria</taxon>
        <taxon>Bacillati</taxon>
        <taxon>Bacillota</taxon>
        <taxon>Clostridia</taxon>
        <taxon>Eubacteriales</taxon>
        <taxon>Oscillospiraceae</taxon>
        <taxon>Oscillospiraceae incertae sedis</taxon>
    </lineage>
</organism>
<dbReference type="Pfam" id="PF03167">
    <property type="entry name" value="UDG"/>
    <property type="match status" value="1"/>
</dbReference>
<dbReference type="InterPro" id="IPR026353">
    <property type="entry name" value="Hypoxan-DNA_Glyclase"/>
</dbReference>
<dbReference type="InterPro" id="IPR036895">
    <property type="entry name" value="Uracil-DNA_glycosylase-like_sf"/>
</dbReference>
<feature type="domain" description="Uracil-DNA glycosylase-like" evidence="1">
    <location>
        <begin position="25"/>
        <end position="175"/>
    </location>
</feature>
<keyword evidence="3" id="KW-1185">Reference proteome</keyword>
<dbReference type="NCBIfam" id="TIGR04274">
    <property type="entry name" value="hypoxanDNAglyco"/>
    <property type="match status" value="1"/>
</dbReference>
<evidence type="ECO:0000259" key="1">
    <source>
        <dbReference type="SMART" id="SM00986"/>
    </source>
</evidence>
<reference evidence="2" key="1">
    <citation type="submission" date="2007-10" db="EMBL/GenBank/DDBJ databases">
        <authorList>
            <person name="Fulton L."/>
            <person name="Clifton S."/>
            <person name="Fulton B."/>
            <person name="Xu J."/>
            <person name="Minx P."/>
            <person name="Pepin K.H."/>
            <person name="Johnson M."/>
            <person name="Thiruvilangam P."/>
            <person name="Bhonagiri V."/>
            <person name="Nash W.E."/>
            <person name="Mardis E.R."/>
            <person name="Wilson R.K."/>
        </authorList>
    </citation>
    <scope>NUCLEOTIDE SEQUENCE [LARGE SCALE GENOMIC DNA]</scope>
    <source>
        <strain evidence="2">DSM 15702</strain>
    </source>
</reference>
<evidence type="ECO:0000313" key="3">
    <source>
        <dbReference type="Proteomes" id="UP000005326"/>
    </source>
</evidence>
<name>B0MM08_9FIRM</name>
<dbReference type="Proteomes" id="UP000005326">
    <property type="component" value="Unassembled WGS sequence"/>
</dbReference>
<dbReference type="AlphaFoldDB" id="B0MM08"/>
<dbReference type="InterPro" id="IPR005122">
    <property type="entry name" value="Uracil-DNA_glycosylase-like"/>
</dbReference>
<dbReference type="EMBL" id="ABCA03000039">
    <property type="protein sequence ID" value="EDS01331.1"/>
    <property type="molecule type" value="Genomic_DNA"/>
</dbReference>
<evidence type="ECO:0000313" key="2">
    <source>
        <dbReference type="EMBL" id="EDS01331.1"/>
    </source>
</evidence>
<dbReference type="SMART" id="SM00987">
    <property type="entry name" value="UreE_C"/>
    <property type="match status" value="1"/>
</dbReference>
<sequence length="178" mass="19689">MLFCAILNVIIIKGATLMTQYHNIPPVYDKNSRILILGSFPSVKSREAQFFYGHPQNRFWKVMSAVLDCDLPVTVQQKKLMLLSHNIAVWDVIGSCEITGSSDATISSVVPNDIAGLVAETSVTRIFANGATSYNMYKRYCRDNVGIEAVKLPSTSPANAAFSLERLISVWKSQILSQ</sequence>
<accession>B0MM08</accession>
<dbReference type="SUPFAM" id="SSF52141">
    <property type="entry name" value="Uracil-DNA glycosylase-like"/>
    <property type="match status" value="1"/>
</dbReference>
<gene>
    <name evidence="2" type="ORF">EUBSIR_00857</name>
</gene>
<reference evidence="2" key="2">
    <citation type="submission" date="2014-06" db="EMBL/GenBank/DDBJ databases">
        <title>Draft genome sequence of Eubacterium siraeum (DSM 15702).</title>
        <authorList>
            <person name="Sudarsanam P."/>
            <person name="Ley R."/>
            <person name="Guruge J."/>
            <person name="Turnbaugh P.J."/>
            <person name="Mahowald M."/>
            <person name="Liep D."/>
            <person name="Gordon J."/>
        </authorList>
    </citation>
    <scope>NUCLEOTIDE SEQUENCE</scope>
    <source>
        <strain evidence="2">DSM 15702</strain>
    </source>
</reference>
<comment type="caution">
    <text evidence="2">The sequence shown here is derived from an EMBL/GenBank/DDBJ whole genome shotgun (WGS) entry which is preliminary data.</text>
</comment>